<gene>
    <name evidence="1" type="ORF">BDV25DRAFT_149059</name>
</gene>
<keyword evidence="2" id="KW-1185">Reference proteome</keyword>
<sequence length="100" mass="11334">MATCSVGWRSWRMGILSTLSGQHITAFLMDGAWLKYRNLQHSCLGMRLLQSRCLFLNSFPTWSSWTKNRQRHSGSGSLKVPVGLNILLCTLRSMSSIQET</sequence>
<evidence type="ECO:0000313" key="2">
    <source>
        <dbReference type="Proteomes" id="UP000325780"/>
    </source>
</evidence>
<proteinExistence type="predicted"/>
<name>A0A5N6U582_ASPAV</name>
<accession>A0A5N6U582</accession>
<dbReference type="EMBL" id="ML742036">
    <property type="protein sequence ID" value="KAE8153732.1"/>
    <property type="molecule type" value="Genomic_DNA"/>
</dbReference>
<dbReference type="Proteomes" id="UP000325780">
    <property type="component" value="Unassembled WGS sequence"/>
</dbReference>
<organism evidence="1 2">
    <name type="scientific">Aspergillus avenaceus</name>
    <dbReference type="NCBI Taxonomy" id="36643"/>
    <lineage>
        <taxon>Eukaryota</taxon>
        <taxon>Fungi</taxon>
        <taxon>Dikarya</taxon>
        <taxon>Ascomycota</taxon>
        <taxon>Pezizomycotina</taxon>
        <taxon>Eurotiomycetes</taxon>
        <taxon>Eurotiomycetidae</taxon>
        <taxon>Eurotiales</taxon>
        <taxon>Aspergillaceae</taxon>
        <taxon>Aspergillus</taxon>
        <taxon>Aspergillus subgen. Circumdati</taxon>
    </lineage>
</organism>
<dbReference type="AlphaFoldDB" id="A0A5N6U582"/>
<reference evidence="1 2" key="1">
    <citation type="submission" date="2019-04" db="EMBL/GenBank/DDBJ databases">
        <title>Friends and foes A comparative genomics study of 23 Aspergillus species from section Flavi.</title>
        <authorList>
            <consortium name="DOE Joint Genome Institute"/>
            <person name="Kjaerbolling I."/>
            <person name="Vesth T."/>
            <person name="Frisvad J.C."/>
            <person name="Nybo J.L."/>
            <person name="Theobald S."/>
            <person name="Kildgaard S."/>
            <person name="Isbrandt T."/>
            <person name="Kuo A."/>
            <person name="Sato A."/>
            <person name="Lyhne E.K."/>
            <person name="Kogle M.E."/>
            <person name="Wiebenga A."/>
            <person name="Kun R.S."/>
            <person name="Lubbers R.J."/>
            <person name="Makela M.R."/>
            <person name="Barry K."/>
            <person name="Chovatia M."/>
            <person name="Clum A."/>
            <person name="Daum C."/>
            <person name="Haridas S."/>
            <person name="He G."/>
            <person name="LaButti K."/>
            <person name="Lipzen A."/>
            <person name="Mondo S."/>
            <person name="Riley R."/>
            <person name="Salamov A."/>
            <person name="Simmons B.A."/>
            <person name="Magnuson J.K."/>
            <person name="Henrissat B."/>
            <person name="Mortensen U.H."/>
            <person name="Larsen T.O."/>
            <person name="Devries R.P."/>
            <person name="Grigoriev I.V."/>
            <person name="Machida M."/>
            <person name="Baker S.E."/>
            <person name="Andersen M.R."/>
        </authorList>
    </citation>
    <scope>NUCLEOTIDE SEQUENCE [LARGE SCALE GENOMIC DNA]</scope>
    <source>
        <strain evidence="1 2">IBT 18842</strain>
    </source>
</reference>
<protein>
    <submittedName>
        <fullName evidence="1">Uncharacterized protein</fullName>
    </submittedName>
</protein>
<evidence type="ECO:0000313" key="1">
    <source>
        <dbReference type="EMBL" id="KAE8153732.1"/>
    </source>
</evidence>